<organism evidence="11 12">
    <name type="scientific">Eimeria maxima</name>
    <name type="common">Coccidian parasite</name>
    <dbReference type="NCBI Taxonomy" id="5804"/>
    <lineage>
        <taxon>Eukaryota</taxon>
        <taxon>Sar</taxon>
        <taxon>Alveolata</taxon>
        <taxon>Apicomplexa</taxon>
        <taxon>Conoidasida</taxon>
        <taxon>Coccidia</taxon>
        <taxon>Eucoccidiorida</taxon>
        <taxon>Eimeriorina</taxon>
        <taxon>Eimeriidae</taxon>
        <taxon>Eimeria</taxon>
    </lineage>
</organism>
<reference evidence="11" key="1">
    <citation type="submission" date="2013-10" db="EMBL/GenBank/DDBJ databases">
        <title>Genomic analysis of the causative agents of coccidiosis in chickens.</title>
        <authorList>
            <person name="Reid A.J."/>
            <person name="Blake D."/>
            <person name="Billington K."/>
            <person name="Browne H."/>
            <person name="Dunn M."/>
            <person name="Hung S."/>
            <person name="Kawahara F."/>
            <person name="Miranda-Saavedra D."/>
            <person name="Mourier T."/>
            <person name="Nagra H."/>
            <person name="Otto T.D."/>
            <person name="Rawlings N."/>
            <person name="Sanchez A."/>
            <person name="Sanders M."/>
            <person name="Subramaniam C."/>
            <person name="Tay Y."/>
            <person name="Dear P."/>
            <person name="Doerig C."/>
            <person name="Gruber A."/>
            <person name="Parkinson J."/>
            <person name="Shirley M."/>
            <person name="Wan K.L."/>
            <person name="Berriman M."/>
            <person name="Tomley F."/>
            <person name="Pain A."/>
        </authorList>
    </citation>
    <scope>NUCLEOTIDE SEQUENCE [LARGE SCALE GENOMIC DNA]</scope>
    <source>
        <strain evidence="11">Weybridge</strain>
    </source>
</reference>
<comment type="subunit">
    <text evidence="8">Component of the small nucleolar ribonucleoprotein particles containing H/ACA-type snoRNAs (H/ACA snoRNPs).</text>
</comment>
<evidence type="ECO:0000256" key="5">
    <source>
        <dbReference type="ARBA" id="ARBA00023242"/>
    </source>
</evidence>
<feature type="compositionally biased region" description="Acidic residues" evidence="10">
    <location>
        <begin position="147"/>
        <end position="182"/>
    </location>
</feature>
<evidence type="ECO:0000256" key="7">
    <source>
        <dbReference type="ARBA" id="ARBA00038293"/>
    </source>
</evidence>
<dbReference type="EMBL" id="HG719370">
    <property type="protein sequence ID" value="CDJ57738.1"/>
    <property type="molecule type" value="Genomic_DNA"/>
</dbReference>
<dbReference type="OrthoDB" id="2187159at2759"/>
<evidence type="ECO:0000256" key="10">
    <source>
        <dbReference type="SAM" id="MobiDB-lite"/>
    </source>
</evidence>
<keyword evidence="3 8" id="KW-0698">rRNA processing</keyword>
<dbReference type="InterPro" id="IPR009000">
    <property type="entry name" value="Transl_B-barrel_sf"/>
</dbReference>
<keyword evidence="6 8" id="KW-0687">Ribonucleoprotein</keyword>
<evidence type="ECO:0000313" key="11">
    <source>
        <dbReference type="EMBL" id="CDJ57738.1"/>
    </source>
</evidence>
<dbReference type="Gene3D" id="2.40.10.230">
    <property type="entry name" value="Probable tRNA pseudouridine synthase domain"/>
    <property type="match status" value="1"/>
</dbReference>
<dbReference type="GO" id="GO:0034513">
    <property type="term" value="F:box H/ACA snoRNA binding"/>
    <property type="evidence" value="ECO:0007669"/>
    <property type="project" value="TreeGrafter"/>
</dbReference>
<dbReference type="VEuPathDB" id="ToxoDB:EMWEY_00042920"/>
<accession>U6M3U2</accession>
<keyword evidence="5 8" id="KW-0539">Nucleus</keyword>
<dbReference type="GO" id="GO:0031429">
    <property type="term" value="C:box H/ACA snoRNP complex"/>
    <property type="evidence" value="ECO:0007669"/>
    <property type="project" value="TreeGrafter"/>
</dbReference>
<dbReference type="InterPro" id="IPR007504">
    <property type="entry name" value="H/ACA_rnp_Gar1/Naf1"/>
</dbReference>
<protein>
    <recommendedName>
        <fullName evidence="8">H/ACA ribonucleoprotein complex subunit</fullName>
    </recommendedName>
</protein>
<dbReference type="Proteomes" id="UP000030763">
    <property type="component" value="Unassembled WGS sequence"/>
</dbReference>
<comment type="similarity">
    <text evidence="7 8">Belongs to the GAR1 family.</text>
</comment>
<keyword evidence="9" id="KW-0175">Coiled coil</keyword>
<evidence type="ECO:0000256" key="2">
    <source>
        <dbReference type="ARBA" id="ARBA00022517"/>
    </source>
</evidence>
<evidence type="ECO:0000256" key="3">
    <source>
        <dbReference type="ARBA" id="ARBA00022552"/>
    </source>
</evidence>
<sequence>MHAGGPGIFFGAEQTDERTCAAAAAATAAAATMSGRGGRGGFRGGFRGGRGGGMRGGRGGGGAEAGEVMHAAENELVVKGLLQQQVPYFNGRIFLSNKEEVGRVDEILGPINEMYFSVKLNEGIKASSIKPSTKEGETLLVVAEEGLEGAPLEEEEEAQEEEGLEVHPEEEEVDSGGEEEEDVKNLEQQLLLLPQQEQQQQLLQLEKILQQEVQKPRLPLPFACKEQQQQQQQKQQQLLQMLQLQPMLVGAS</sequence>
<keyword evidence="12" id="KW-1185">Reference proteome</keyword>
<evidence type="ECO:0000256" key="1">
    <source>
        <dbReference type="ARBA" id="ARBA00004604"/>
    </source>
</evidence>
<keyword evidence="2 8" id="KW-0690">Ribosome biogenesis</keyword>
<proteinExistence type="inferred from homology"/>
<dbReference type="PANTHER" id="PTHR23237">
    <property type="entry name" value="NUCLEOLAR PROTEIN FAMILY A MEMBER 1 SNORNP PROTEIN GAR1"/>
    <property type="match status" value="1"/>
</dbReference>
<evidence type="ECO:0000256" key="6">
    <source>
        <dbReference type="ARBA" id="ARBA00023274"/>
    </source>
</evidence>
<name>U6M3U2_EIMMA</name>
<dbReference type="RefSeq" id="XP_013334386.1">
    <property type="nucleotide sequence ID" value="XM_013478932.1"/>
</dbReference>
<reference evidence="11" key="2">
    <citation type="submission" date="2013-10" db="EMBL/GenBank/DDBJ databases">
        <authorList>
            <person name="Aslett M."/>
        </authorList>
    </citation>
    <scope>NUCLEOTIDE SEQUENCE [LARGE SCALE GENOMIC DNA]</scope>
    <source>
        <strain evidence="11">Weybridge</strain>
    </source>
</reference>
<dbReference type="InterPro" id="IPR038664">
    <property type="entry name" value="Gar1/Naf1_Cbf5-bd_sf"/>
</dbReference>
<dbReference type="GO" id="GO:0000454">
    <property type="term" value="P:snoRNA guided rRNA pseudouridine synthesis"/>
    <property type="evidence" value="ECO:0007669"/>
    <property type="project" value="TreeGrafter"/>
</dbReference>
<evidence type="ECO:0000256" key="9">
    <source>
        <dbReference type="SAM" id="Coils"/>
    </source>
</evidence>
<dbReference type="SUPFAM" id="SSF50447">
    <property type="entry name" value="Translation proteins"/>
    <property type="match status" value="1"/>
</dbReference>
<dbReference type="PANTHER" id="PTHR23237:SF6">
    <property type="entry name" value="H_ACA RIBONUCLEOPROTEIN COMPLEX SUBUNIT 1"/>
    <property type="match status" value="1"/>
</dbReference>
<evidence type="ECO:0000313" key="12">
    <source>
        <dbReference type="Proteomes" id="UP000030763"/>
    </source>
</evidence>
<keyword evidence="4 8" id="KW-0694">RNA-binding</keyword>
<dbReference type="AlphaFoldDB" id="U6M3U2"/>
<dbReference type="Pfam" id="PF04410">
    <property type="entry name" value="Gar1"/>
    <property type="match status" value="1"/>
</dbReference>
<comment type="subcellular location">
    <subcellularLocation>
        <location evidence="1 8">Nucleus</location>
        <location evidence="1 8">Nucleolus</location>
    </subcellularLocation>
</comment>
<gene>
    <name evidence="11" type="ORF">EMWEY_00042920</name>
</gene>
<feature type="coiled-coil region" evidence="9">
    <location>
        <begin position="195"/>
        <end position="245"/>
    </location>
</feature>
<evidence type="ECO:0000256" key="8">
    <source>
        <dbReference type="RuleBase" id="RU364004"/>
    </source>
</evidence>
<dbReference type="GeneID" id="25338278"/>
<feature type="region of interest" description="Disordered" evidence="10">
    <location>
        <begin position="41"/>
        <end position="62"/>
    </location>
</feature>
<comment type="function">
    <text evidence="8">Required for ribosome biogenesis. Part of a complex which catalyzes pseudouridylation of rRNA. This involves the isomerization of uridine such that the ribose is subsequently attached to C5, instead of the normal N1. Pseudouridine ("psi") residues may serve to stabilize the conformation of rRNAs.</text>
</comment>
<evidence type="ECO:0000256" key="4">
    <source>
        <dbReference type="ARBA" id="ARBA00022884"/>
    </source>
</evidence>
<feature type="region of interest" description="Disordered" evidence="10">
    <location>
        <begin position="147"/>
        <end position="184"/>
    </location>
</feature>